<evidence type="ECO:0000256" key="2">
    <source>
        <dbReference type="ARBA" id="ARBA00022527"/>
    </source>
</evidence>
<evidence type="ECO:0000256" key="10">
    <source>
        <dbReference type="RuleBase" id="RU000304"/>
    </source>
</evidence>
<dbReference type="GO" id="GO:0005524">
    <property type="term" value="F:ATP binding"/>
    <property type="evidence" value="ECO:0007669"/>
    <property type="project" value="UniProtKB-UniRule"/>
</dbReference>
<dbReference type="STRING" id="59894.ENSFALP00000013288"/>
<keyword evidence="4 9" id="KW-0547">Nucleotide-binding</keyword>
<dbReference type="HOGENOM" id="CLU_000288_81_12_1"/>
<dbReference type="InterPro" id="IPR051334">
    <property type="entry name" value="SRPK"/>
</dbReference>
<dbReference type="InterPro" id="IPR011009">
    <property type="entry name" value="Kinase-like_dom_sf"/>
</dbReference>
<gene>
    <name evidence="12" type="primary">LOC101807396</name>
</gene>
<dbReference type="Gene3D" id="3.30.200.20">
    <property type="entry name" value="Phosphorylase Kinase, domain 1"/>
    <property type="match status" value="1"/>
</dbReference>
<dbReference type="SUPFAM" id="SSF56112">
    <property type="entry name" value="Protein kinase-like (PK-like)"/>
    <property type="match status" value="1"/>
</dbReference>
<dbReference type="GO" id="GO:0035556">
    <property type="term" value="P:intracellular signal transduction"/>
    <property type="evidence" value="ECO:0007669"/>
    <property type="project" value="TreeGrafter"/>
</dbReference>
<evidence type="ECO:0000256" key="6">
    <source>
        <dbReference type="ARBA" id="ARBA00022840"/>
    </source>
</evidence>
<dbReference type="PROSITE" id="PS50011">
    <property type="entry name" value="PROTEIN_KINASE_DOM"/>
    <property type="match status" value="1"/>
</dbReference>
<evidence type="ECO:0000256" key="5">
    <source>
        <dbReference type="ARBA" id="ARBA00022777"/>
    </source>
</evidence>
<reference evidence="12" key="3">
    <citation type="submission" date="2025-09" db="UniProtKB">
        <authorList>
            <consortium name="Ensembl"/>
        </authorList>
    </citation>
    <scope>IDENTIFICATION</scope>
</reference>
<keyword evidence="6 9" id="KW-0067">ATP-binding</keyword>
<dbReference type="eggNOG" id="KOG1290">
    <property type="taxonomic scope" value="Eukaryota"/>
</dbReference>
<reference evidence="12" key="2">
    <citation type="submission" date="2025-08" db="UniProtKB">
        <authorList>
            <consortium name="Ensembl"/>
        </authorList>
    </citation>
    <scope>IDENTIFICATION</scope>
</reference>
<comment type="similarity">
    <text evidence="10">Belongs to the protein kinase superfamily.</text>
</comment>
<evidence type="ECO:0000256" key="1">
    <source>
        <dbReference type="ARBA" id="ARBA00012513"/>
    </source>
</evidence>
<dbReference type="PANTHER" id="PTHR47634:SF23">
    <property type="entry name" value="LOC100144966 PROTEIN"/>
    <property type="match status" value="1"/>
</dbReference>
<evidence type="ECO:0000313" key="12">
    <source>
        <dbReference type="Ensembl" id="ENSFALP00000013288.2"/>
    </source>
</evidence>
<evidence type="ECO:0000256" key="4">
    <source>
        <dbReference type="ARBA" id="ARBA00022741"/>
    </source>
</evidence>
<organism evidence="12 13">
    <name type="scientific">Ficedula albicollis</name>
    <name type="common">Collared flycatcher</name>
    <name type="synonym">Muscicapa albicollis</name>
    <dbReference type="NCBI Taxonomy" id="59894"/>
    <lineage>
        <taxon>Eukaryota</taxon>
        <taxon>Metazoa</taxon>
        <taxon>Chordata</taxon>
        <taxon>Craniata</taxon>
        <taxon>Vertebrata</taxon>
        <taxon>Euteleostomi</taxon>
        <taxon>Archelosauria</taxon>
        <taxon>Archosauria</taxon>
        <taxon>Dinosauria</taxon>
        <taxon>Saurischia</taxon>
        <taxon>Theropoda</taxon>
        <taxon>Coelurosauria</taxon>
        <taxon>Aves</taxon>
        <taxon>Neognathae</taxon>
        <taxon>Neoaves</taxon>
        <taxon>Telluraves</taxon>
        <taxon>Australaves</taxon>
        <taxon>Passeriformes</taxon>
        <taxon>Muscicapidae</taxon>
        <taxon>Ficedula</taxon>
    </lineage>
</organism>
<keyword evidence="3" id="KW-0808">Transferase</keyword>
<reference evidence="12 13" key="1">
    <citation type="journal article" date="2012" name="Nature">
        <title>The genomic landscape of species divergence in Ficedula flycatchers.</title>
        <authorList>
            <person name="Ellegren H."/>
            <person name="Smeds L."/>
            <person name="Burri R."/>
            <person name="Olason P.I."/>
            <person name="Backstrom N."/>
            <person name="Kawakami T."/>
            <person name="Kunstner A."/>
            <person name="Makinen H."/>
            <person name="Nadachowska-Brzyska K."/>
            <person name="Qvarnstrom A."/>
            <person name="Uebbing S."/>
            <person name="Wolf J.B."/>
        </authorList>
    </citation>
    <scope>NUCLEOTIDE SEQUENCE [LARGE SCALE GENOMIC DNA]</scope>
</reference>
<dbReference type="Pfam" id="PF00069">
    <property type="entry name" value="Pkinase"/>
    <property type="match status" value="2"/>
</dbReference>
<evidence type="ECO:0000259" key="11">
    <source>
        <dbReference type="PROSITE" id="PS50011"/>
    </source>
</evidence>
<comment type="catalytic activity">
    <reaction evidence="7">
        <text>L-threonyl-[protein] + ATP = O-phospho-L-threonyl-[protein] + ADP + H(+)</text>
        <dbReference type="Rhea" id="RHEA:46608"/>
        <dbReference type="Rhea" id="RHEA-COMP:11060"/>
        <dbReference type="Rhea" id="RHEA-COMP:11605"/>
        <dbReference type="ChEBI" id="CHEBI:15378"/>
        <dbReference type="ChEBI" id="CHEBI:30013"/>
        <dbReference type="ChEBI" id="CHEBI:30616"/>
        <dbReference type="ChEBI" id="CHEBI:61977"/>
        <dbReference type="ChEBI" id="CHEBI:456216"/>
        <dbReference type="EC" id="2.7.11.1"/>
    </reaction>
</comment>
<evidence type="ECO:0000256" key="8">
    <source>
        <dbReference type="ARBA" id="ARBA00048679"/>
    </source>
</evidence>
<dbReference type="GO" id="GO:0000245">
    <property type="term" value="P:spliceosomal complex assembly"/>
    <property type="evidence" value="ECO:0007669"/>
    <property type="project" value="TreeGrafter"/>
</dbReference>
<dbReference type="InterPro" id="IPR008271">
    <property type="entry name" value="Ser/Thr_kinase_AS"/>
</dbReference>
<evidence type="ECO:0000256" key="3">
    <source>
        <dbReference type="ARBA" id="ARBA00022679"/>
    </source>
</evidence>
<dbReference type="GeneTree" id="ENSGT00940000166769"/>
<keyword evidence="2 10" id="KW-0723">Serine/threonine-protein kinase</keyword>
<evidence type="ECO:0000256" key="7">
    <source>
        <dbReference type="ARBA" id="ARBA00047899"/>
    </source>
</evidence>
<dbReference type="InterPro" id="IPR000719">
    <property type="entry name" value="Prot_kinase_dom"/>
</dbReference>
<dbReference type="InterPro" id="IPR017441">
    <property type="entry name" value="Protein_kinase_ATP_BS"/>
</dbReference>
<dbReference type="PANTHER" id="PTHR47634">
    <property type="entry name" value="PROTEIN KINASE DOMAIN-CONTAINING PROTEIN-RELATED"/>
    <property type="match status" value="1"/>
</dbReference>
<dbReference type="EC" id="2.7.11.1" evidence="1"/>
<dbReference type="GO" id="GO:0005634">
    <property type="term" value="C:nucleus"/>
    <property type="evidence" value="ECO:0007669"/>
    <property type="project" value="TreeGrafter"/>
</dbReference>
<dbReference type="AlphaFoldDB" id="U3KE34"/>
<feature type="domain" description="Protein kinase" evidence="11">
    <location>
        <begin position="16"/>
        <end position="473"/>
    </location>
</feature>
<evidence type="ECO:0000256" key="9">
    <source>
        <dbReference type="PROSITE-ProRule" id="PRU10141"/>
    </source>
</evidence>
<dbReference type="GO" id="GO:0004674">
    <property type="term" value="F:protein serine/threonine kinase activity"/>
    <property type="evidence" value="ECO:0007669"/>
    <property type="project" value="UniProtKB-KW"/>
</dbReference>
<accession>U3KE34</accession>
<dbReference type="PROSITE" id="PS00107">
    <property type="entry name" value="PROTEIN_KINASE_ATP"/>
    <property type="match status" value="1"/>
</dbReference>
<dbReference type="PROSITE" id="PS00108">
    <property type="entry name" value="PROTEIN_KINASE_ST"/>
    <property type="match status" value="1"/>
</dbReference>
<keyword evidence="5" id="KW-0418">Kinase</keyword>
<dbReference type="FunFam" id="1.10.510.10:FF:000275">
    <property type="entry name" value="SRSF protein kinase 2 isoform X3"/>
    <property type="match status" value="1"/>
</dbReference>
<dbReference type="Proteomes" id="UP000016665">
    <property type="component" value="Chromosome 12"/>
</dbReference>
<sequence length="476" mass="53208">GDHCPVQEGEVLNTQYQVLHKLGCGTFATVWLCQDMRRKKQVAVKVLKSREGFAETAQDEVAFLRCVSCMKKKDLAGENIVCLLDDFRMIGENGFHILLWRVLGPSIRCLMGNYRAQGLPLPFVKKSLQQVLAGLHFLHKSCRIIHADIKPENILLCGCSKRLQRLLMDTLDCDQGTEVRLKGAGEREMRGSSTKHYSQYNTLQPAYAAEKTLLSLPNTNTRLDSRHLQKCGPAESCDTPALPSFLRFVGDFNETFHIIFALCSPVSISPMTVLFCLSNSGAIREYLISLCPFHLGGDLGNQLEESDLMSIEVKIADLGSACWTYKPFSKEIQTQPYRALEVLLGLDYGTPADIWSTACLAFEMATGERLFDPQPGKYFSRDDDHVACIIELLGRIPPEIVFSWNKSTKFFSKPGALLRLSRLFPRSLPGILVDRHGWTPREAAAFAAFLLPALHYAPERRASAAQSLRHAWIAAP</sequence>
<feature type="binding site" evidence="9">
    <location>
        <position position="45"/>
    </location>
    <ligand>
        <name>ATP</name>
        <dbReference type="ChEBI" id="CHEBI:30616"/>
    </ligand>
</feature>
<keyword evidence="13" id="KW-1185">Reference proteome</keyword>
<name>U3KE34_FICAL</name>
<dbReference type="Gene3D" id="1.10.510.10">
    <property type="entry name" value="Transferase(Phosphotransferase) domain 1"/>
    <property type="match status" value="2"/>
</dbReference>
<dbReference type="GO" id="GO:0050684">
    <property type="term" value="P:regulation of mRNA processing"/>
    <property type="evidence" value="ECO:0007669"/>
    <property type="project" value="TreeGrafter"/>
</dbReference>
<comment type="catalytic activity">
    <reaction evidence="8">
        <text>L-seryl-[protein] + ATP = O-phospho-L-seryl-[protein] + ADP + H(+)</text>
        <dbReference type="Rhea" id="RHEA:17989"/>
        <dbReference type="Rhea" id="RHEA-COMP:9863"/>
        <dbReference type="Rhea" id="RHEA-COMP:11604"/>
        <dbReference type="ChEBI" id="CHEBI:15378"/>
        <dbReference type="ChEBI" id="CHEBI:29999"/>
        <dbReference type="ChEBI" id="CHEBI:30616"/>
        <dbReference type="ChEBI" id="CHEBI:83421"/>
        <dbReference type="ChEBI" id="CHEBI:456216"/>
        <dbReference type="EC" id="2.7.11.1"/>
    </reaction>
</comment>
<dbReference type="GO" id="GO:0005737">
    <property type="term" value="C:cytoplasm"/>
    <property type="evidence" value="ECO:0007669"/>
    <property type="project" value="TreeGrafter"/>
</dbReference>
<dbReference type="Ensembl" id="ENSFALT00000013344.2">
    <property type="protein sequence ID" value="ENSFALP00000013288.2"/>
    <property type="gene ID" value="ENSFALG00000012724.2"/>
</dbReference>
<dbReference type="SMART" id="SM00220">
    <property type="entry name" value="S_TKc"/>
    <property type="match status" value="1"/>
</dbReference>
<proteinExistence type="inferred from homology"/>
<protein>
    <recommendedName>
        <fullName evidence="1">non-specific serine/threonine protein kinase</fullName>
        <ecNumber evidence="1">2.7.11.1</ecNumber>
    </recommendedName>
</protein>
<evidence type="ECO:0000313" key="13">
    <source>
        <dbReference type="Proteomes" id="UP000016665"/>
    </source>
</evidence>